<accession>M4VFM6</accession>
<feature type="region of interest" description="Disordered" evidence="1">
    <location>
        <begin position="119"/>
        <end position="138"/>
    </location>
</feature>
<evidence type="ECO:0000256" key="1">
    <source>
        <dbReference type="SAM" id="MobiDB-lite"/>
    </source>
</evidence>
<evidence type="ECO:0000313" key="2">
    <source>
        <dbReference type="EMBL" id="AGH98177.1"/>
    </source>
</evidence>
<dbReference type="HOGENOM" id="CLU_764648_0_0_5"/>
<evidence type="ECO:0008006" key="4">
    <source>
        <dbReference type="Google" id="ProtNLM"/>
    </source>
</evidence>
<dbReference type="PROSITE" id="PS51257">
    <property type="entry name" value="PROKAR_LIPOPROTEIN"/>
    <property type="match status" value="1"/>
</dbReference>
<gene>
    <name evidence="2" type="ORF">A11S_1368</name>
</gene>
<dbReference type="Proteomes" id="UP000011932">
    <property type="component" value="Chromosome"/>
</dbReference>
<dbReference type="EMBL" id="CP003538">
    <property type="protein sequence ID" value="AGH98177.1"/>
    <property type="molecule type" value="Genomic_DNA"/>
</dbReference>
<sequence>MNALSKKFAGLTLGPLLLTGCFQSPTDYVREEYDPTASCAQTESAALNKIRTLSGQSALLNDFQKSLRSQDLVLCQADLKSGASHALHSWRDILVINRNSTPDKVIATELYKQMFDHDVSTSKQSDRERRAAESAKKNELSLSHPQRLWSAFLVPEDALAFSRLLDAHALTSFVSHVQKHYGEHSEVWSTLSQTKRNALDETMIAFKTALDDGKSFEEAQKISFKTALTGRINDTRKDAEFLTWYANQLKPHEELSMSLCYDFQDGSMDPCITSKTIYPSVNLGKQTLSAESVIEISKLFSANGNGYLNDQDARDILQHANEGQPTQNLTTLNNTLKDCCDGSKRGGTFGFSSKGRIGFSLF</sequence>
<protein>
    <recommendedName>
        <fullName evidence="4">Lipoprotein</fullName>
    </recommendedName>
</protein>
<evidence type="ECO:0000313" key="3">
    <source>
        <dbReference type="Proteomes" id="UP000011932"/>
    </source>
</evidence>
<dbReference type="AlphaFoldDB" id="M4VFM6"/>
<dbReference type="RefSeq" id="WP_015467711.1">
    <property type="nucleotide sequence ID" value="NC_020812.1"/>
</dbReference>
<organism evidence="2 3">
    <name type="scientific">Micavibrio aeruginosavorus EPB</name>
    <dbReference type="NCBI Taxonomy" id="349215"/>
    <lineage>
        <taxon>Bacteria</taxon>
        <taxon>Pseudomonadati</taxon>
        <taxon>Bdellovibrionota</taxon>
        <taxon>Bdellovibrionia</taxon>
        <taxon>Bdellovibrionales</taxon>
        <taxon>Pseudobdellovibrionaceae</taxon>
        <taxon>Micavibrio</taxon>
    </lineage>
</organism>
<name>M4VFM6_9BACT</name>
<dbReference type="KEGG" id="man:A11S_1368"/>
<proteinExistence type="predicted"/>
<reference evidence="2 3" key="1">
    <citation type="journal article" date="2013" name="ISME J.">
        <title>By their genes ye shall know them: genomic signatures of predatory bacteria.</title>
        <authorList>
            <person name="Pasternak Z."/>
            <person name="Pietrokovski S."/>
            <person name="Rotem O."/>
            <person name="Gophna U."/>
            <person name="Lurie-Weinberger M.N."/>
            <person name="Jurkevitch E."/>
        </authorList>
    </citation>
    <scope>NUCLEOTIDE SEQUENCE [LARGE SCALE GENOMIC DNA]</scope>
    <source>
        <strain evidence="2">EPB</strain>
    </source>
</reference>